<proteinExistence type="predicted"/>
<evidence type="ECO:0000313" key="1">
    <source>
        <dbReference type="EMBL" id="GCA64708.1"/>
    </source>
</evidence>
<feature type="non-terminal residue" evidence="1">
    <location>
        <position position="1"/>
    </location>
</feature>
<reference evidence="1 2" key="1">
    <citation type="journal article" date="2018" name="PLoS ONE">
        <title>The draft genome of Kipferlia bialata reveals reductive genome evolution in fornicate parasites.</title>
        <authorList>
            <person name="Tanifuji G."/>
            <person name="Takabayashi S."/>
            <person name="Kume K."/>
            <person name="Takagi M."/>
            <person name="Nakayama T."/>
            <person name="Kamikawa R."/>
            <person name="Inagaki Y."/>
            <person name="Hashimoto T."/>
        </authorList>
    </citation>
    <scope>NUCLEOTIDE SEQUENCE [LARGE SCALE GENOMIC DNA]</scope>
    <source>
        <strain evidence="1">NY0173</strain>
    </source>
</reference>
<dbReference type="OrthoDB" id="10258882at2759"/>
<evidence type="ECO:0000313" key="2">
    <source>
        <dbReference type="Proteomes" id="UP000265618"/>
    </source>
</evidence>
<accession>A0A391P0Q6</accession>
<dbReference type="Proteomes" id="UP000265618">
    <property type="component" value="Unassembled WGS sequence"/>
</dbReference>
<sequence length="67" mass="7595">MPGPAEGACQAQQKVYILAGISIDSLCATRMLLMNLFQQQHLQYDLRPIANYDDLYSQCTAIMENRE</sequence>
<dbReference type="AlphaFoldDB" id="A0A391P0Q6"/>
<comment type="caution">
    <text evidence="1">The sequence shown here is derived from an EMBL/GenBank/DDBJ whole genome shotgun (WGS) entry which is preliminary data.</text>
</comment>
<gene>
    <name evidence="1" type="ORF">KIPB_015139</name>
</gene>
<name>A0A391P0Q6_9EUKA</name>
<keyword evidence="2" id="KW-1185">Reference proteome</keyword>
<protein>
    <submittedName>
        <fullName evidence="1">Uncharacterized protein</fullName>
    </submittedName>
</protein>
<organism evidence="1 2">
    <name type="scientific">Kipferlia bialata</name>
    <dbReference type="NCBI Taxonomy" id="797122"/>
    <lineage>
        <taxon>Eukaryota</taxon>
        <taxon>Metamonada</taxon>
        <taxon>Carpediemonas-like organisms</taxon>
        <taxon>Kipferlia</taxon>
    </lineage>
</organism>
<dbReference type="EMBL" id="BDIP01008269">
    <property type="protein sequence ID" value="GCA64708.1"/>
    <property type="molecule type" value="Genomic_DNA"/>
</dbReference>